<evidence type="ECO:0000313" key="12">
    <source>
        <dbReference type="EMBL" id="OJT03575.1"/>
    </source>
</evidence>
<dbReference type="STRING" id="154538.A0A1M2V7M1"/>
<dbReference type="EMBL" id="MNAD01001604">
    <property type="protein sequence ID" value="OJT03575.1"/>
    <property type="molecule type" value="Genomic_DNA"/>
</dbReference>
<feature type="region of interest" description="Disordered" evidence="9">
    <location>
        <begin position="326"/>
        <end position="512"/>
    </location>
</feature>
<proteinExistence type="predicted"/>
<keyword evidence="4" id="KW-0862">Zinc</keyword>
<keyword evidence="3 8" id="KW-0863">Zinc-finger</keyword>
<dbReference type="Proteomes" id="UP000184267">
    <property type="component" value="Unassembled WGS sequence"/>
</dbReference>
<evidence type="ECO:0000313" key="13">
    <source>
        <dbReference type="Proteomes" id="UP000184267"/>
    </source>
</evidence>
<evidence type="ECO:0000256" key="4">
    <source>
        <dbReference type="ARBA" id="ARBA00022833"/>
    </source>
</evidence>
<dbReference type="PROSITE" id="PS50157">
    <property type="entry name" value="ZINC_FINGER_C2H2_2"/>
    <property type="match status" value="1"/>
</dbReference>
<gene>
    <name evidence="12" type="ORF">TRAPUB_5751</name>
</gene>
<organism evidence="12 13">
    <name type="scientific">Trametes pubescens</name>
    <name type="common">White-rot fungus</name>
    <dbReference type="NCBI Taxonomy" id="154538"/>
    <lineage>
        <taxon>Eukaryota</taxon>
        <taxon>Fungi</taxon>
        <taxon>Dikarya</taxon>
        <taxon>Basidiomycota</taxon>
        <taxon>Agaricomycotina</taxon>
        <taxon>Agaricomycetes</taxon>
        <taxon>Polyporales</taxon>
        <taxon>Polyporaceae</taxon>
        <taxon>Trametes</taxon>
    </lineage>
</organism>
<evidence type="ECO:0000256" key="2">
    <source>
        <dbReference type="ARBA" id="ARBA00022737"/>
    </source>
</evidence>
<name>A0A1M2V7M1_TRAPU</name>
<keyword evidence="2" id="KW-0677">Repeat</keyword>
<dbReference type="OMA" id="CHASEKP"/>
<feature type="compositionally biased region" description="Low complexity" evidence="9">
    <location>
        <begin position="427"/>
        <end position="457"/>
    </location>
</feature>
<evidence type="ECO:0000256" key="5">
    <source>
        <dbReference type="ARBA" id="ARBA00023015"/>
    </source>
</evidence>
<feature type="region of interest" description="Disordered" evidence="9">
    <location>
        <begin position="613"/>
        <end position="641"/>
    </location>
</feature>
<dbReference type="InterPro" id="IPR036236">
    <property type="entry name" value="Znf_C2H2_sf"/>
</dbReference>
<feature type="compositionally biased region" description="Acidic residues" evidence="9">
    <location>
        <begin position="871"/>
        <end position="889"/>
    </location>
</feature>
<accession>A0A1M2V7M1</accession>
<keyword evidence="1" id="KW-0479">Metal-binding</keyword>
<dbReference type="FunFam" id="3.30.160.60:FF:000100">
    <property type="entry name" value="Zinc finger 45-like"/>
    <property type="match status" value="1"/>
</dbReference>
<keyword evidence="6" id="KW-0804">Transcription</keyword>
<keyword evidence="7" id="KW-0539">Nucleus</keyword>
<dbReference type="Gene3D" id="3.30.160.60">
    <property type="entry name" value="Classic Zinc Finger"/>
    <property type="match status" value="1"/>
</dbReference>
<keyword evidence="5" id="KW-0805">Transcription regulation</keyword>
<protein>
    <recommendedName>
        <fullName evidence="14">Zn(2)-C6 fungal-type domain-containing protein</fullName>
    </recommendedName>
</protein>
<dbReference type="AlphaFoldDB" id="A0A1M2V7M1"/>
<dbReference type="SUPFAM" id="SSF57701">
    <property type="entry name" value="Zn2/Cys6 DNA-binding domain"/>
    <property type="match status" value="1"/>
</dbReference>
<evidence type="ECO:0000256" key="1">
    <source>
        <dbReference type="ARBA" id="ARBA00022723"/>
    </source>
</evidence>
<feature type="compositionally biased region" description="Low complexity" evidence="9">
    <location>
        <begin position="770"/>
        <end position="803"/>
    </location>
</feature>
<dbReference type="PANTHER" id="PTHR47660">
    <property type="entry name" value="TRANSCRIPTION FACTOR WITH C2H2 AND ZN(2)-CYS(6) DNA BINDING DOMAIN (EUROFUNG)-RELATED-RELATED"/>
    <property type="match status" value="1"/>
</dbReference>
<dbReference type="InterPro" id="IPR001138">
    <property type="entry name" value="Zn2Cys6_DnaBD"/>
</dbReference>
<keyword evidence="13" id="KW-1185">Reference proteome</keyword>
<feature type="domain" description="Zn(2)-C6 fungal-type" evidence="10">
    <location>
        <begin position="137"/>
        <end position="166"/>
    </location>
</feature>
<feature type="compositionally biased region" description="Polar residues" evidence="9">
    <location>
        <begin position="811"/>
        <end position="821"/>
    </location>
</feature>
<evidence type="ECO:0000256" key="6">
    <source>
        <dbReference type="ARBA" id="ARBA00023163"/>
    </source>
</evidence>
<dbReference type="CDD" id="cd00067">
    <property type="entry name" value="GAL4"/>
    <property type="match status" value="1"/>
</dbReference>
<evidence type="ECO:0000256" key="3">
    <source>
        <dbReference type="ARBA" id="ARBA00022771"/>
    </source>
</evidence>
<feature type="region of interest" description="Disordered" evidence="9">
    <location>
        <begin position="655"/>
        <end position="675"/>
    </location>
</feature>
<dbReference type="InterPro" id="IPR036864">
    <property type="entry name" value="Zn2-C6_fun-type_DNA-bd_sf"/>
</dbReference>
<feature type="compositionally biased region" description="Polar residues" evidence="9">
    <location>
        <begin position="744"/>
        <end position="753"/>
    </location>
</feature>
<evidence type="ECO:0000259" key="10">
    <source>
        <dbReference type="PROSITE" id="PS50048"/>
    </source>
</evidence>
<feature type="region of interest" description="Disordered" evidence="9">
    <location>
        <begin position="706"/>
        <end position="917"/>
    </location>
</feature>
<evidence type="ECO:0000259" key="11">
    <source>
        <dbReference type="PROSITE" id="PS50157"/>
    </source>
</evidence>
<dbReference type="SUPFAM" id="SSF57667">
    <property type="entry name" value="beta-beta-alpha zinc fingers"/>
    <property type="match status" value="1"/>
</dbReference>
<evidence type="ECO:0000256" key="7">
    <source>
        <dbReference type="ARBA" id="ARBA00023242"/>
    </source>
</evidence>
<feature type="compositionally biased region" description="Polar residues" evidence="9">
    <location>
        <begin position="717"/>
        <end position="726"/>
    </location>
</feature>
<evidence type="ECO:0000256" key="9">
    <source>
        <dbReference type="SAM" id="MobiDB-lite"/>
    </source>
</evidence>
<sequence length="917" mass="96444">MAGDHKVRPAPPPPASDTLLIVLHSVRSANPLSLDPNMSPAICAPVSGFSFQRPPLPGGAFHSRSPIPPPSLTMFHSPDTGDRPYKCQHCGDQFARSDLLSRHINKCHASEKPPTTTAPSRRKGTAAASRATTSKQACDQCVTSSLPCDGANPCTKCVQRKCRCTYVKFHRQTAPAGPGHPAPPTISQNIPGRHAISLGAPRLPDEFLLAPPPGTMNMSSLYATGPPHQYPIQHPSLYAHEYASLPPLASALAHPESLASGMLPAHARETLENDPDAMARYRAQAELLTRAAIHNGNMTIAQPAPSADASGSLPGLYATAGAQDGQYTRYNLPPPSQWDPPLAQNQYQQRQKEYEPQYGNRTQTHSVSPPYATGGEPSLQSHPPVASTSSSYESGAPANYHQSNLPPAGTLYPPHPSHHGHSRSEDLSGSGDDFGSDAGSTSTGPSHSIPSSTNSSSVHLPLPGFNHLRTKADFGGKDGYEQPRYPSEQGQSGQSQSQNPQEGEGGFSSAFGLMSLDDPNVLAGLASDGAPFFSGLTPNGASNNPTGLSLATPTQDLLAQLKSAGGREALESKEMRDFWKMYLRTPLTGPNAGGGLMFPLQTPTGPGVQLGHAMNNQGGRPTPSRRHSRVSSLPSMKTPPLFADERLGSVYNRGQEHYDSHGHASQSQGQQGGVAGAYNSTVRTTLHDAEDLKSYEQAVLARRAPMQLNLVPKRKGSTATGPSPSANAMGKSKSMSPVVPHATYNGSSSSNAGQDMGGGSSRISELLNRPASSSSAGTTNSSGSGLSLPSNASTANTSQASSSLAHAFGGTSASERPSTSDGVPLAHSPPQQHLQEWGAPTYRPSFKRIASQTLGPDNAKRALLGPAGWDHDEEDEDDAVPEEEEEDEDPVPRMPMGAPEVHGGGGEGRRMSLPTQS</sequence>
<evidence type="ECO:0000256" key="8">
    <source>
        <dbReference type="PROSITE-ProRule" id="PRU00042"/>
    </source>
</evidence>
<comment type="caution">
    <text evidence="12">The sequence shown here is derived from an EMBL/GenBank/DDBJ whole genome shotgun (WGS) entry which is preliminary data.</text>
</comment>
<feature type="domain" description="C2H2-type" evidence="11">
    <location>
        <begin position="85"/>
        <end position="113"/>
    </location>
</feature>
<dbReference type="PROSITE" id="PS00028">
    <property type="entry name" value="ZINC_FINGER_C2H2_1"/>
    <property type="match status" value="1"/>
</dbReference>
<dbReference type="PANTHER" id="PTHR47660:SF2">
    <property type="entry name" value="TRANSCRIPTION FACTOR WITH C2H2 AND ZN(2)-CYS(6) DNA BINDING DOMAIN (EUROFUNG)"/>
    <property type="match status" value="1"/>
</dbReference>
<evidence type="ECO:0008006" key="14">
    <source>
        <dbReference type="Google" id="ProtNLM"/>
    </source>
</evidence>
<feature type="region of interest" description="Disordered" evidence="9">
    <location>
        <begin position="106"/>
        <end position="130"/>
    </location>
</feature>
<dbReference type="OrthoDB" id="6365676at2759"/>
<dbReference type="GO" id="GO:0008270">
    <property type="term" value="F:zinc ion binding"/>
    <property type="evidence" value="ECO:0007669"/>
    <property type="project" value="UniProtKB-KW"/>
</dbReference>
<reference evidence="12 13" key="1">
    <citation type="submission" date="2016-10" db="EMBL/GenBank/DDBJ databases">
        <title>Genome sequence of the basidiomycete white-rot fungus Trametes pubescens.</title>
        <authorList>
            <person name="Makela M.R."/>
            <person name="Granchi Z."/>
            <person name="Peng M."/>
            <person name="De Vries R.P."/>
            <person name="Grigoriev I."/>
            <person name="Riley R."/>
            <person name="Hilden K."/>
        </authorList>
    </citation>
    <scope>NUCLEOTIDE SEQUENCE [LARGE SCALE GENOMIC DNA]</scope>
    <source>
        <strain evidence="12 13">FBCC735</strain>
    </source>
</reference>
<dbReference type="InterPro" id="IPR013087">
    <property type="entry name" value="Znf_C2H2_type"/>
</dbReference>
<dbReference type="PROSITE" id="PS50048">
    <property type="entry name" value="ZN2_CY6_FUNGAL_2"/>
    <property type="match status" value="1"/>
</dbReference>
<feature type="compositionally biased region" description="Low complexity" evidence="9">
    <location>
        <begin position="487"/>
        <end position="502"/>
    </location>
</feature>
<feature type="compositionally biased region" description="Basic and acidic residues" evidence="9">
    <location>
        <begin position="470"/>
        <end position="481"/>
    </location>
</feature>
<dbReference type="GO" id="GO:0000981">
    <property type="term" value="F:DNA-binding transcription factor activity, RNA polymerase II-specific"/>
    <property type="evidence" value="ECO:0007669"/>
    <property type="project" value="InterPro"/>
</dbReference>
<feature type="compositionally biased region" description="Polar residues" evidence="9">
    <location>
        <begin position="378"/>
        <end position="393"/>
    </location>
</feature>